<organism evidence="3">
    <name type="scientific">uncultured Chloroflexia bacterium</name>
    <dbReference type="NCBI Taxonomy" id="1672391"/>
    <lineage>
        <taxon>Bacteria</taxon>
        <taxon>Bacillati</taxon>
        <taxon>Chloroflexota</taxon>
        <taxon>Chloroflexia</taxon>
        <taxon>environmental samples</taxon>
    </lineage>
</organism>
<proteinExistence type="predicted"/>
<feature type="transmembrane region" description="Helical" evidence="2">
    <location>
        <begin position="229"/>
        <end position="250"/>
    </location>
</feature>
<keyword evidence="2" id="KW-0472">Membrane</keyword>
<feature type="transmembrane region" description="Helical" evidence="2">
    <location>
        <begin position="354"/>
        <end position="372"/>
    </location>
</feature>
<feature type="region of interest" description="Disordered" evidence="1">
    <location>
        <begin position="1"/>
        <end position="78"/>
    </location>
</feature>
<reference evidence="3" key="1">
    <citation type="submission" date="2020-02" db="EMBL/GenBank/DDBJ databases">
        <authorList>
            <person name="Meier V. D."/>
        </authorList>
    </citation>
    <scope>NUCLEOTIDE SEQUENCE</scope>
    <source>
        <strain evidence="3">AVDCRST_MAG93</strain>
    </source>
</reference>
<dbReference type="AlphaFoldDB" id="A0A6J4LQY3"/>
<name>A0A6J4LQY3_9CHLR</name>
<protein>
    <submittedName>
        <fullName evidence="3">Uncharacterized protein</fullName>
    </submittedName>
</protein>
<feature type="compositionally biased region" description="Basic and acidic residues" evidence="1">
    <location>
        <begin position="46"/>
        <end position="60"/>
    </location>
</feature>
<feature type="compositionally biased region" description="Polar residues" evidence="1">
    <location>
        <begin position="61"/>
        <end position="71"/>
    </location>
</feature>
<keyword evidence="2" id="KW-0812">Transmembrane</keyword>
<feature type="compositionally biased region" description="Basic and acidic residues" evidence="1">
    <location>
        <begin position="1"/>
        <end position="16"/>
    </location>
</feature>
<gene>
    <name evidence="3" type="ORF">AVDCRST_MAG93-6569</name>
</gene>
<evidence type="ECO:0000256" key="1">
    <source>
        <dbReference type="SAM" id="MobiDB-lite"/>
    </source>
</evidence>
<dbReference type="EMBL" id="CADCTR010002214">
    <property type="protein sequence ID" value="CAA9339489.1"/>
    <property type="molecule type" value="Genomic_DNA"/>
</dbReference>
<keyword evidence="2" id="KW-1133">Transmembrane helix</keyword>
<evidence type="ECO:0000256" key="2">
    <source>
        <dbReference type="SAM" id="Phobius"/>
    </source>
</evidence>
<feature type="transmembrane region" description="Helical" evidence="2">
    <location>
        <begin position="303"/>
        <end position="329"/>
    </location>
</feature>
<accession>A0A6J4LQY3</accession>
<sequence length="388" mass="42983">MLRFGGERDRLGREDPVGGIEGPNGQRRKAPIPGHSSPPDQSSEEPPDRSVDSQEEDHTTSLDATSESGAPSESEERTKELLAAYQGTLEVAEDLPAVVWVRWGDRGLGHFLKVPYFRWFLRYFLTHHISERLSVLNRRLHAIAALANDPDTNKAKRDTVKLYLQSLPPPPYRKLIFAVVIAAVLLAVPLRGFGNVLDVLPLVGAMIRVDVTYMARAFQGAELGATVRATIVLLLGFSVVASLMTSPFGLKRLLFNLHPLTKERIASTSARDHAFSVEGLYILEEQVFGEVGLRRPKEGKWDLFFLTFVLVLLLLLSLCLGFLALVLAMSWDLMLEVDTGAPATVNVSLPEVHWIFYALPALIFLIAFCGLLKRLIVAWRGRKGPASV</sequence>
<evidence type="ECO:0000313" key="3">
    <source>
        <dbReference type="EMBL" id="CAA9339489.1"/>
    </source>
</evidence>
<feature type="transmembrane region" description="Helical" evidence="2">
    <location>
        <begin position="175"/>
        <end position="193"/>
    </location>
</feature>